<evidence type="ECO:0000256" key="11">
    <source>
        <dbReference type="RuleBase" id="RU003822"/>
    </source>
</evidence>
<evidence type="ECO:0000256" key="13">
    <source>
        <dbReference type="SAM" id="Phobius"/>
    </source>
</evidence>
<evidence type="ECO:0000256" key="1">
    <source>
        <dbReference type="ARBA" id="ARBA00004141"/>
    </source>
</evidence>
<dbReference type="OrthoDB" id="273257at2759"/>
<evidence type="ECO:0000259" key="14">
    <source>
        <dbReference type="Pfam" id="PF01007"/>
    </source>
</evidence>
<feature type="transmembrane region" description="Helical" evidence="13">
    <location>
        <begin position="73"/>
        <end position="96"/>
    </location>
</feature>
<evidence type="ECO:0000256" key="9">
    <source>
        <dbReference type="ARBA" id="ARBA00023136"/>
    </source>
</evidence>
<dbReference type="AlphaFoldDB" id="A0A6P8HIP7"/>
<dbReference type="InterPro" id="IPR040445">
    <property type="entry name" value="Kir_TM"/>
</dbReference>
<dbReference type="GO" id="GO:0005886">
    <property type="term" value="C:plasma membrane"/>
    <property type="evidence" value="ECO:0007669"/>
    <property type="project" value="TreeGrafter"/>
</dbReference>
<dbReference type="KEGG" id="aten:116293022"/>
<keyword evidence="9 13" id="KW-0472">Membrane</keyword>
<evidence type="ECO:0000256" key="8">
    <source>
        <dbReference type="ARBA" id="ARBA00023065"/>
    </source>
</evidence>
<keyword evidence="10 11" id="KW-0407">Ion channel</keyword>
<dbReference type="InParanoid" id="A0A6P8HIP7"/>
<name>A0A6P8HIP7_ACTTE</name>
<dbReference type="SUPFAM" id="SSF81324">
    <property type="entry name" value="Voltage-gated potassium channels"/>
    <property type="match status" value="1"/>
</dbReference>
<dbReference type="InterPro" id="IPR016449">
    <property type="entry name" value="K_chnl_inward-rec_Kir"/>
</dbReference>
<dbReference type="Gene3D" id="1.10.287.70">
    <property type="match status" value="1"/>
</dbReference>
<dbReference type="Gene3D" id="2.60.40.1400">
    <property type="entry name" value="G protein-activated inward rectifier potassium channel 1"/>
    <property type="match status" value="1"/>
</dbReference>
<evidence type="ECO:0000256" key="6">
    <source>
        <dbReference type="ARBA" id="ARBA00022958"/>
    </source>
</evidence>
<dbReference type="InterPro" id="IPR013518">
    <property type="entry name" value="K_chnl_inward-rec_Kir_cyto"/>
</dbReference>
<dbReference type="Proteomes" id="UP000515163">
    <property type="component" value="Unplaced"/>
</dbReference>
<evidence type="ECO:0000256" key="2">
    <source>
        <dbReference type="ARBA" id="ARBA00022448"/>
    </source>
</evidence>
<protein>
    <submittedName>
        <fullName evidence="17">G protein-activated inward rectifier potassium channel 3-like</fullName>
    </submittedName>
</protein>
<dbReference type="GO" id="GO:0005242">
    <property type="term" value="F:inward rectifier potassium channel activity"/>
    <property type="evidence" value="ECO:0007669"/>
    <property type="project" value="InterPro"/>
</dbReference>
<keyword evidence="8 11" id="KW-0406">Ion transport</keyword>
<dbReference type="GO" id="GO:1990573">
    <property type="term" value="P:potassium ion import across plasma membrane"/>
    <property type="evidence" value="ECO:0007669"/>
    <property type="project" value="TreeGrafter"/>
</dbReference>
<dbReference type="InterPro" id="IPR014756">
    <property type="entry name" value="Ig_E-set"/>
</dbReference>
<feature type="transmembrane region" description="Helical" evidence="13">
    <location>
        <begin position="144"/>
        <end position="167"/>
    </location>
</feature>
<dbReference type="InterPro" id="IPR041647">
    <property type="entry name" value="IRK_C"/>
</dbReference>
<dbReference type="FunCoup" id="A0A6P8HIP7">
    <property type="interactions" value="895"/>
</dbReference>
<dbReference type="SUPFAM" id="SSF81296">
    <property type="entry name" value="E set domains"/>
    <property type="match status" value="1"/>
</dbReference>
<keyword evidence="2 11" id="KW-0813">Transport</keyword>
<evidence type="ECO:0000259" key="15">
    <source>
        <dbReference type="Pfam" id="PF17655"/>
    </source>
</evidence>
<evidence type="ECO:0000313" key="16">
    <source>
        <dbReference type="Proteomes" id="UP000515163"/>
    </source>
</evidence>
<dbReference type="PIRSF" id="PIRSF005465">
    <property type="entry name" value="GIRK_kir"/>
    <property type="match status" value="1"/>
</dbReference>
<evidence type="ECO:0000256" key="10">
    <source>
        <dbReference type="ARBA" id="ARBA00023303"/>
    </source>
</evidence>
<evidence type="ECO:0000256" key="7">
    <source>
        <dbReference type="ARBA" id="ARBA00022989"/>
    </source>
</evidence>
<dbReference type="RefSeq" id="XP_031556264.1">
    <property type="nucleotide sequence ID" value="XM_031700404.1"/>
</dbReference>
<dbReference type="PANTHER" id="PTHR11767">
    <property type="entry name" value="INWARD RECTIFIER POTASSIUM CHANNEL"/>
    <property type="match status" value="1"/>
</dbReference>
<evidence type="ECO:0000313" key="17">
    <source>
        <dbReference type="RefSeq" id="XP_031556264.1"/>
    </source>
</evidence>
<organism evidence="16 17">
    <name type="scientific">Actinia tenebrosa</name>
    <name type="common">Australian red waratah sea anemone</name>
    <dbReference type="NCBI Taxonomy" id="6105"/>
    <lineage>
        <taxon>Eukaryota</taxon>
        <taxon>Metazoa</taxon>
        <taxon>Cnidaria</taxon>
        <taxon>Anthozoa</taxon>
        <taxon>Hexacorallia</taxon>
        <taxon>Actiniaria</taxon>
        <taxon>Actiniidae</taxon>
        <taxon>Actinia</taxon>
    </lineage>
</organism>
<dbReference type="Pfam" id="PF01007">
    <property type="entry name" value="IRK"/>
    <property type="match status" value="1"/>
</dbReference>
<keyword evidence="16" id="KW-1185">Reference proteome</keyword>
<dbReference type="PRINTS" id="PR01320">
    <property type="entry name" value="KIRCHANNEL"/>
</dbReference>
<evidence type="ECO:0000256" key="4">
    <source>
        <dbReference type="ARBA" id="ARBA00022692"/>
    </source>
</evidence>
<evidence type="ECO:0000256" key="12">
    <source>
        <dbReference type="SAM" id="MobiDB-lite"/>
    </source>
</evidence>
<sequence>MELELDGVMPGSYVKQERITKFGKRKSTSRNFEKRRLISKKGNLQIIADNVPARNQLFLADHFTTLIEARWRYVFAVFSLAFLLSWVFFAAIWWGIYSYRKKYHDMECIEKVDNWTSAFLFSLETQTTIGYGGRQVTPHCPEGVVLLILQCIVGLLISTTMLGLVFAKLSRPHLRRRTVKFSNHGVIALRDDKLCLMFRVGDVRKTPLLEPHIRASLIRRHLTKEGEEIGFFQQSLSLRHDHVNDEKLNLFIPAIVYHEIDEESPFYSYGAEDIVRLDFEIVLILEGILESTGMTTQARTSYLSDEIHWGHLFEDIVSRDNFKDGSYRVNFGRFNDIFPVPTPRCSAKILDELKSNRGDSDPPNSPLTNSTHSTADFQVDCNNHEGLLEEKPASATSLAALHRNSSQLVPNGSTVSFNNPSIITSRL</sequence>
<keyword evidence="5 11" id="KW-0851">Voltage-gated channel</keyword>
<feature type="domain" description="Potassium channel inwardly rectifying transmembrane" evidence="14">
    <location>
        <begin position="38"/>
        <end position="172"/>
    </location>
</feature>
<feature type="domain" description="Inward rectifier potassium channel C-terminal" evidence="15">
    <location>
        <begin position="179"/>
        <end position="354"/>
    </location>
</feature>
<proteinExistence type="inferred from homology"/>
<evidence type="ECO:0000256" key="5">
    <source>
        <dbReference type="ARBA" id="ARBA00022882"/>
    </source>
</evidence>
<feature type="region of interest" description="Disordered" evidence="12">
    <location>
        <begin position="354"/>
        <end position="374"/>
    </location>
</feature>
<dbReference type="GO" id="GO:0034702">
    <property type="term" value="C:monoatomic ion channel complex"/>
    <property type="evidence" value="ECO:0007669"/>
    <property type="project" value="UniProtKB-KW"/>
</dbReference>
<keyword evidence="7 13" id="KW-1133">Transmembrane helix</keyword>
<dbReference type="GO" id="GO:0034765">
    <property type="term" value="P:regulation of monoatomic ion transmembrane transport"/>
    <property type="evidence" value="ECO:0007669"/>
    <property type="project" value="TreeGrafter"/>
</dbReference>
<comment type="similarity">
    <text evidence="11">Belongs to the inward rectifier-type potassium channel (TC 1.A.2.1) family.</text>
</comment>
<accession>A0A6P8HIP7</accession>
<comment type="subcellular location">
    <subcellularLocation>
        <location evidence="1 11">Membrane</location>
        <topology evidence="1 11">Multi-pass membrane protein</topology>
    </subcellularLocation>
</comment>
<reference evidence="17" key="1">
    <citation type="submission" date="2025-08" db="UniProtKB">
        <authorList>
            <consortium name="RefSeq"/>
        </authorList>
    </citation>
    <scope>IDENTIFICATION</scope>
    <source>
        <tissue evidence="17">Tentacle</tissue>
    </source>
</reference>
<dbReference type="PANTHER" id="PTHR11767:SF102">
    <property type="entry name" value="INWARDLY RECTIFYING POTASSIUM CHANNEL 1, ISOFORM F"/>
    <property type="match status" value="1"/>
</dbReference>
<dbReference type="Pfam" id="PF17655">
    <property type="entry name" value="IRK_C"/>
    <property type="match status" value="1"/>
</dbReference>
<evidence type="ECO:0000256" key="3">
    <source>
        <dbReference type="ARBA" id="ARBA00022538"/>
    </source>
</evidence>
<keyword evidence="4 11" id="KW-0812">Transmembrane</keyword>
<dbReference type="FunFam" id="1.10.287.70:FF:000019">
    <property type="entry name" value="G protein-activated inward rectifier potassium channel 1"/>
    <property type="match status" value="1"/>
</dbReference>
<dbReference type="GeneID" id="116293022"/>
<keyword evidence="6 11" id="KW-0630">Potassium</keyword>
<gene>
    <name evidence="17" type="primary">LOC116293022</name>
</gene>
<keyword evidence="3 11" id="KW-0633">Potassium transport</keyword>